<keyword evidence="8" id="KW-0677">Repeat</keyword>
<reference evidence="16 17" key="1">
    <citation type="submission" date="2017-09" db="EMBL/GenBank/DDBJ databases">
        <title>WGS assembly of Aquilegia coerulea Goldsmith.</title>
        <authorList>
            <person name="Hodges S."/>
            <person name="Kramer E."/>
            <person name="Nordborg M."/>
            <person name="Tomkins J."/>
            <person name="Borevitz J."/>
            <person name="Derieg N."/>
            <person name="Yan J."/>
            <person name="Mihaltcheva S."/>
            <person name="Hayes R.D."/>
            <person name="Rokhsar D."/>
        </authorList>
    </citation>
    <scope>NUCLEOTIDE SEQUENCE [LARGE SCALE GENOMIC DNA]</scope>
    <source>
        <strain evidence="17">cv. Goldsmith</strain>
    </source>
</reference>
<dbReference type="Gene3D" id="3.40.50.11980">
    <property type="match status" value="1"/>
</dbReference>
<evidence type="ECO:0000259" key="14">
    <source>
        <dbReference type="Pfam" id="PF16953"/>
    </source>
</evidence>
<dbReference type="GO" id="GO:0001682">
    <property type="term" value="P:tRNA 5'-leader removal"/>
    <property type="evidence" value="ECO:0007669"/>
    <property type="project" value="TreeGrafter"/>
</dbReference>
<dbReference type="PANTHER" id="PTHR13547">
    <property type="match status" value="1"/>
</dbReference>
<keyword evidence="5" id="KW-0819">tRNA processing</keyword>
<organism evidence="16 17">
    <name type="scientific">Aquilegia coerulea</name>
    <name type="common">Rocky mountain columbine</name>
    <dbReference type="NCBI Taxonomy" id="218851"/>
    <lineage>
        <taxon>Eukaryota</taxon>
        <taxon>Viridiplantae</taxon>
        <taxon>Streptophyta</taxon>
        <taxon>Embryophyta</taxon>
        <taxon>Tracheophyta</taxon>
        <taxon>Spermatophyta</taxon>
        <taxon>Magnoliopsida</taxon>
        <taxon>Ranunculales</taxon>
        <taxon>Ranunculaceae</taxon>
        <taxon>Thalictroideae</taxon>
        <taxon>Aquilegia</taxon>
    </lineage>
</organism>
<proteinExistence type="inferred from homology"/>
<dbReference type="OrthoDB" id="46913at2759"/>
<comment type="similarity">
    <text evidence="3">Belongs to the PPR family. P subfamily.</text>
</comment>
<dbReference type="InParanoid" id="A0A2G5ET81"/>
<dbReference type="InterPro" id="IPR011990">
    <property type="entry name" value="TPR-like_helical_dom_sf"/>
</dbReference>
<evidence type="ECO:0000259" key="15">
    <source>
        <dbReference type="Pfam" id="PF17177"/>
    </source>
</evidence>
<dbReference type="InterPro" id="IPR033443">
    <property type="entry name" value="PROP1-like_PPR_dom"/>
</dbReference>
<dbReference type="Pfam" id="PF17177">
    <property type="entry name" value="PPR_long"/>
    <property type="match status" value="1"/>
</dbReference>
<dbReference type="GO" id="GO:0046872">
    <property type="term" value="F:metal ion binding"/>
    <property type="evidence" value="ECO:0007669"/>
    <property type="project" value="UniProtKB-KW"/>
</dbReference>
<keyword evidence="12" id="KW-0464">Manganese</keyword>
<dbReference type="InterPro" id="IPR031595">
    <property type="entry name" value="PRORP_C"/>
</dbReference>
<protein>
    <recommendedName>
        <fullName evidence="4">ribonuclease P</fullName>
        <ecNumber evidence="4">3.1.26.5</ecNumber>
    </recommendedName>
</protein>
<evidence type="ECO:0000256" key="12">
    <source>
        <dbReference type="ARBA" id="ARBA00023211"/>
    </source>
</evidence>
<dbReference type="GO" id="GO:0004526">
    <property type="term" value="F:ribonuclease P activity"/>
    <property type="evidence" value="ECO:0007669"/>
    <property type="project" value="UniProtKB-EC"/>
</dbReference>
<evidence type="ECO:0000256" key="7">
    <source>
        <dbReference type="ARBA" id="ARBA00022723"/>
    </source>
</evidence>
<evidence type="ECO:0000256" key="13">
    <source>
        <dbReference type="SAM" id="MobiDB-lite"/>
    </source>
</evidence>
<dbReference type="FunFam" id="3.40.50.11980:FF:000002">
    <property type="entry name" value="Proteinaceous RNase P 2"/>
    <property type="match status" value="1"/>
</dbReference>
<accession>A0A2G5ET81</accession>
<dbReference type="Pfam" id="PF16953">
    <property type="entry name" value="PRORP"/>
    <property type="match status" value="1"/>
</dbReference>
<keyword evidence="6" id="KW-0540">Nuclease</keyword>
<evidence type="ECO:0000313" key="16">
    <source>
        <dbReference type="EMBL" id="PIA58949.1"/>
    </source>
</evidence>
<keyword evidence="7" id="KW-0479">Metal-binding</keyword>
<name>A0A2G5ET81_AQUCA</name>
<keyword evidence="9" id="KW-0378">Hydrolase</keyword>
<feature type="region of interest" description="Disordered" evidence="13">
    <location>
        <begin position="515"/>
        <end position="547"/>
    </location>
</feature>
<evidence type="ECO:0000313" key="17">
    <source>
        <dbReference type="Proteomes" id="UP000230069"/>
    </source>
</evidence>
<dbReference type="AlphaFoldDB" id="A0A2G5ET81"/>
<keyword evidence="10" id="KW-0862">Zinc</keyword>
<feature type="domain" description="PRORP" evidence="14">
    <location>
        <begin position="260"/>
        <end position="487"/>
    </location>
</feature>
<evidence type="ECO:0000256" key="2">
    <source>
        <dbReference type="ARBA" id="ARBA00001946"/>
    </source>
</evidence>
<evidence type="ECO:0000256" key="5">
    <source>
        <dbReference type="ARBA" id="ARBA00022694"/>
    </source>
</evidence>
<evidence type="ECO:0000256" key="10">
    <source>
        <dbReference type="ARBA" id="ARBA00022833"/>
    </source>
</evidence>
<dbReference type="EMBL" id="KZ305021">
    <property type="protein sequence ID" value="PIA58949.1"/>
    <property type="molecule type" value="Genomic_DNA"/>
</dbReference>
<evidence type="ECO:0000256" key="8">
    <source>
        <dbReference type="ARBA" id="ARBA00022737"/>
    </source>
</evidence>
<sequence length="547" mass="61860">MENSNQTNQSKKRKKTLNLEGQFMYDLGTCSKSNDLAGALSLYEKAISQNLRLNHNHLNTLLYLCSNSLHDLASKDSAIEKGFGIYERMIANNINPTEATITAVARLAAANGDGDFAFELVKSMGKYKIVPRLRTFDPALFAFCEKLEAEKAYEVEELMVSMGIHLEEPEFAVLLKVSSEVGREDKVYLYLHKVRNCTRCVSLVTGEIIESWFNKGLASEVGVSEWDENGIKDAMLKNGGGWHGQGWLGKGKWVVSKSNINLEGCCCSCGERLVCVDIDRAETEKFAESVASLATKREAKSDFRVFQEWLDNHSGYEAIVDGANVSLYQQNFADGGFSISQLEAVVKDLYDRSGKWPLVIMHNKRVSSLMDNPSNLKILEDWKNQGTLYTTPNGSNDDWYWLYAAVKLKCLLVTNDEMRDHIFELFGSNFFLKWKERHRVRFTFLKNNLRLLMPPSYSLVIQESEKGSWHVPIDGECNDELLRTWLCITRPRLHDYSSEVLKSSHSLVLDRPFSNHMSTMNGSHNNESKALSGKRKSRSPSPSKGHP</sequence>
<evidence type="ECO:0000256" key="9">
    <source>
        <dbReference type="ARBA" id="ARBA00022801"/>
    </source>
</evidence>
<evidence type="ECO:0000256" key="1">
    <source>
        <dbReference type="ARBA" id="ARBA00000928"/>
    </source>
</evidence>
<gene>
    <name evidence="16" type="ORF">AQUCO_00400068v1</name>
</gene>
<evidence type="ECO:0000256" key="3">
    <source>
        <dbReference type="ARBA" id="ARBA00007626"/>
    </source>
</evidence>
<dbReference type="PANTHER" id="PTHR13547:SF13">
    <property type="entry name" value="PROTEINACEOUS RNASE P 2"/>
    <property type="match status" value="1"/>
</dbReference>
<keyword evidence="17" id="KW-1185">Reference proteome</keyword>
<evidence type="ECO:0000256" key="6">
    <source>
        <dbReference type="ARBA" id="ARBA00022722"/>
    </source>
</evidence>
<comment type="cofactor">
    <cofactor evidence="2">
        <name>Mg(2+)</name>
        <dbReference type="ChEBI" id="CHEBI:18420"/>
    </cofactor>
</comment>
<dbReference type="FunFam" id="1.25.40.10:FF:003531">
    <property type="entry name" value="Uncharacterized protein"/>
    <property type="match status" value="1"/>
</dbReference>
<dbReference type="Proteomes" id="UP000230069">
    <property type="component" value="Unassembled WGS sequence"/>
</dbReference>
<comment type="catalytic activity">
    <reaction evidence="1">
        <text>Endonucleolytic cleavage of RNA, removing 5'-extranucleotides from tRNA precursor.</text>
        <dbReference type="EC" id="3.1.26.5"/>
    </reaction>
</comment>
<dbReference type="EC" id="3.1.26.5" evidence="4"/>
<evidence type="ECO:0000256" key="11">
    <source>
        <dbReference type="ARBA" id="ARBA00022842"/>
    </source>
</evidence>
<dbReference type="STRING" id="218851.A0A2G5ET81"/>
<dbReference type="FunCoup" id="A0A2G5ET81">
    <property type="interactions" value="2528"/>
</dbReference>
<evidence type="ECO:0000256" key="4">
    <source>
        <dbReference type="ARBA" id="ARBA00012179"/>
    </source>
</evidence>
<keyword evidence="11" id="KW-0460">Magnesium</keyword>
<feature type="compositionally biased region" description="Polar residues" evidence="13">
    <location>
        <begin position="515"/>
        <end position="529"/>
    </location>
</feature>
<feature type="domain" description="PROP1-like PPR" evidence="15">
    <location>
        <begin position="11"/>
        <end position="219"/>
    </location>
</feature>
<dbReference type="Gene3D" id="1.25.40.10">
    <property type="entry name" value="Tetratricopeptide repeat domain"/>
    <property type="match status" value="1"/>
</dbReference>